<dbReference type="Proteomes" id="UP001172102">
    <property type="component" value="Unassembled WGS sequence"/>
</dbReference>
<dbReference type="EMBL" id="JAUKUA010000007">
    <property type="protein sequence ID" value="KAK0705069.1"/>
    <property type="molecule type" value="Genomic_DNA"/>
</dbReference>
<evidence type="ECO:0000313" key="1">
    <source>
        <dbReference type="EMBL" id="KAK0705069.1"/>
    </source>
</evidence>
<dbReference type="AlphaFoldDB" id="A0AA39ZX25"/>
<name>A0AA39ZX25_9PEZI</name>
<accession>A0AA39ZX25</accession>
<sequence length="210" mass="23276">MCLYAHPDHRPKRRKATPVYVSAQVICPFVRQRQHCRLSLIADVQLTQPTRTPTKSTQLSHRGSRLISHRNLEHWLGGWVSPSSPYRSGAGAGVDCGCGNGPPRGRFRGVEGSRQVKVVRRLLGRSVVIGCHATGAGPVEALYLSHRPSQNETVARCRHVAAPEPDCWCPDLNRPVDCVMAARHHRTEYMPGCKACSHLRGRRLVLLSSL</sequence>
<protein>
    <submittedName>
        <fullName evidence="1">Uncharacterized protein</fullName>
    </submittedName>
</protein>
<gene>
    <name evidence="1" type="ORF">B0H67DRAFT_369715</name>
</gene>
<keyword evidence="2" id="KW-1185">Reference proteome</keyword>
<organism evidence="1 2">
    <name type="scientific">Lasiosphaeris hirsuta</name>
    <dbReference type="NCBI Taxonomy" id="260670"/>
    <lineage>
        <taxon>Eukaryota</taxon>
        <taxon>Fungi</taxon>
        <taxon>Dikarya</taxon>
        <taxon>Ascomycota</taxon>
        <taxon>Pezizomycotina</taxon>
        <taxon>Sordariomycetes</taxon>
        <taxon>Sordariomycetidae</taxon>
        <taxon>Sordariales</taxon>
        <taxon>Lasiosphaeriaceae</taxon>
        <taxon>Lasiosphaeris</taxon>
    </lineage>
</organism>
<reference evidence="1" key="1">
    <citation type="submission" date="2023-06" db="EMBL/GenBank/DDBJ databases">
        <title>Genome-scale phylogeny and comparative genomics of the fungal order Sordariales.</title>
        <authorList>
            <consortium name="Lawrence Berkeley National Laboratory"/>
            <person name="Hensen N."/>
            <person name="Bonometti L."/>
            <person name="Westerberg I."/>
            <person name="Brannstrom I.O."/>
            <person name="Guillou S."/>
            <person name="Cros-Aarteil S."/>
            <person name="Calhoun S."/>
            <person name="Haridas S."/>
            <person name="Kuo A."/>
            <person name="Mondo S."/>
            <person name="Pangilinan J."/>
            <person name="Riley R."/>
            <person name="Labutti K."/>
            <person name="Andreopoulos B."/>
            <person name="Lipzen A."/>
            <person name="Chen C."/>
            <person name="Yanf M."/>
            <person name="Daum C."/>
            <person name="Ng V."/>
            <person name="Clum A."/>
            <person name="Steindorff A."/>
            <person name="Ohm R."/>
            <person name="Martin F."/>
            <person name="Silar P."/>
            <person name="Natvig D."/>
            <person name="Lalanne C."/>
            <person name="Gautier V."/>
            <person name="Ament-Velasquez S.L."/>
            <person name="Kruys A."/>
            <person name="Hutchinson M.I."/>
            <person name="Powell A.J."/>
            <person name="Barry K."/>
            <person name="Miller A.N."/>
            <person name="Grigoriev I.V."/>
            <person name="Debuchy R."/>
            <person name="Gladieux P."/>
            <person name="Thoren M.H."/>
            <person name="Johannesson H."/>
        </authorList>
    </citation>
    <scope>NUCLEOTIDE SEQUENCE</scope>
    <source>
        <strain evidence="1">SMH4607-1</strain>
    </source>
</reference>
<comment type="caution">
    <text evidence="1">The sequence shown here is derived from an EMBL/GenBank/DDBJ whole genome shotgun (WGS) entry which is preliminary data.</text>
</comment>
<evidence type="ECO:0000313" key="2">
    <source>
        <dbReference type="Proteomes" id="UP001172102"/>
    </source>
</evidence>
<proteinExistence type="predicted"/>